<dbReference type="InterPro" id="IPR011020">
    <property type="entry name" value="HTTM-like"/>
</dbReference>
<dbReference type="PANTHER" id="PTHR39535">
    <property type="entry name" value="SPORULATION-DELAYING PROTEIN SDPB"/>
    <property type="match status" value="1"/>
</dbReference>
<evidence type="ECO:0000313" key="9">
    <source>
        <dbReference type="Proteomes" id="UP001596523"/>
    </source>
</evidence>
<evidence type="ECO:0000259" key="7">
    <source>
        <dbReference type="SMART" id="SM00752"/>
    </source>
</evidence>
<evidence type="ECO:0000256" key="3">
    <source>
        <dbReference type="ARBA" id="ARBA00022989"/>
    </source>
</evidence>
<comment type="caution">
    <text evidence="8">The sequence shown here is derived from an EMBL/GenBank/DDBJ whole genome shotgun (WGS) entry which is preliminary data.</text>
</comment>
<proteinExistence type="predicted"/>
<feature type="transmembrane region" description="Helical" evidence="6">
    <location>
        <begin position="109"/>
        <end position="129"/>
    </location>
</feature>
<feature type="transmembrane region" description="Helical" evidence="6">
    <location>
        <begin position="159"/>
        <end position="178"/>
    </location>
</feature>
<keyword evidence="9" id="KW-1185">Reference proteome</keyword>
<protein>
    <submittedName>
        <fullName evidence="8">HTTM domain-containing protein</fullName>
    </submittedName>
</protein>
<evidence type="ECO:0000256" key="2">
    <source>
        <dbReference type="ARBA" id="ARBA00022692"/>
    </source>
</evidence>
<sequence length="422" mass="44960">MTAQSPVTTGSPATAGPPGTAGSAGTTGPPGTTGSLLDRVSCAPLAPYQSAVVRIGIAATWLFFLLRHWPERHALYGPDAPWSQELLNASRAAPGADGFCALLWSDSGLWLEIFYGVAVVSALAMLLGLRTRTATVLVALCMMSLHHRNEFVTNAGDRVFHLVALYLVFTRCAAVWSLDARRARKERPQGSWAARDPAGMVLWVLLGAALGHLAVQQLITLAWVLALGAVWVAHAVAWALRVLAPPQPRATADRMANVLHAGGLGALMAQVCVVYASAGWWKITGTTWQDGTAVHYPLGIDFLSPWPELSQALAGQQALVLLLTYGTVVVQVAFPFALLNRHAKNVLLVLMAAEHLGIAVLMGLPYFSLVMLSADAVFLPTVLLVRGSKMTSNRPEFVPQEQNSTGVPEAPEPDLVAPSTHN</sequence>
<feature type="region of interest" description="Disordered" evidence="5">
    <location>
        <begin position="394"/>
        <end position="422"/>
    </location>
</feature>
<evidence type="ECO:0000256" key="5">
    <source>
        <dbReference type="SAM" id="MobiDB-lite"/>
    </source>
</evidence>
<keyword evidence="4 6" id="KW-0472">Membrane</keyword>
<dbReference type="SMART" id="SM00752">
    <property type="entry name" value="HTTM"/>
    <property type="match status" value="1"/>
</dbReference>
<evidence type="ECO:0000256" key="1">
    <source>
        <dbReference type="ARBA" id="ARBA00004127"/>
    </source>
</evidence>
<feature type="transmembrane region" description="Helical" evidence="6">
    <location>
        <begin position="346"/>
        <end position="363"/>
    </location>
</feature>
<feature type="compositionally biased region" description="Low complexity" evidence="5">
    <location>
        <begin position="8"/>
        <end position="30"/>
    </location>
</feature>
<gene>
    <name evidence="8" type="ORF">ACFQVC_02210</name>
</gene>
<feature type="transmembrane region" description="Helical" evidence="6">
    <location>
        <begin position="198"/>
        <end position="215"/>
    </location>
</feature>
<evidence type="ECO:0000256" key="4">
    <source>
        <dbReference type="ARBA" id="ARBA00023136"/>
    </source>
</evidence>
<dbReference type="EMBL" id="JBHTCF010000001">
    <property type="protein sequence ID" value="MFC7303032.1"/>
    <property type="molecule type" value="Genomic_DNA"/>
</dbReference>
<keyword evidence="3 6" id="KW-1133">Transmembrane helix</keyword>
<evidence type="ECO:0000313" key="8">
    <source>
        <dbReference type="EMBL" id="MFC7303032.1"/>
    </source>
</evidence>
<dbReference type="InterPro" id="IPR052964">
    <property type="entry name" value="Sporulation_signal_mat"/>
</dbReference>
<keyword evidence="2 6" id="KW-0812">Transmembrane</keyword>
<feature type="region of interest" description="Disordered" evidence="5">
    <location>
        <begin position="1"/>
        <end position="30"/>
    </location>
</feature>
<name>A0ABW2JBD2_9ACTN</name>
<dbReference type="RefSeq" id="WP_381825791.1">
    <property type="nucleotide sequence ID" value="NZ_JBHTCF010000001.1"/>
</dbReference>
<feature type="compositionally biased region" description="Polar residues" evidence="5">
    <location>
        <begin position="394"/>
        <end position="406"/>
    </location>
</feature>
<feature type="transmembrane region" description="Helical" evidence="6">
    <location>
        <begin position="318"/>
        <end position="339"/>
    </location>
</feature>
<evidence type="ECO:0000256" key="6">
    <source>
        <dbReference type="SAM" id="Phobius"/>
    </source>
</evidence>
<reference evidence="9" key="1">
    <citation type="journal article" date="2019" name="Int. J. Syst. Evol. Microbiol.">
        <title>The Global Catalogue of Microorganisms (GCM) 10K type strain sequencing project: providing services to taxonomists for standard genome sequencing and annotation.</title>
        <authorList>
            <consortium name="The Broad Institute Genomics Platform"/>
            <consortium name="The Broad Institute Genome Sequencing Center for Infectious Disease"/>
            <person name="Wu L."/>
            <person name="Ma J."/>
        </authorList>
    </citation>
    <scope>NUCLEOTIDE SEQUENCE [LARGE SCALE GENOMIC DNA]</scope>
    <source>
        <strain evidence="9">SYNS20</strain>
    </source>
</reference>
<accession>A0ABW2JBD2</accession>
<dbReference type="PANTHER" id="PTHR39535:SF2">
    <property type="entry name" value="HTTM DOMAIN-CONTAINING PROTEIN"/>
    <property type="match status" value="1"/>
</dbReference>
<organism evidence="8 9">
    <name type="scientific">Streptomyces monticola</name>
    <dbReference type="NCBI Taxonomy" id="2666263"/>
    <lineage>
        <taxon>Bacteria</taxon>
        <taxon>Bacillati</taxon>
        <taxon>Actinomycetota</taxon>
        <taxon>Actinomycetes</taxon>
        <taxon>Kitasatosporales</taxon>
        <taxon>Streptomycetaceae</taxon>
        <taxon>Streptomyces</taxon>
    </lineage>
</organism>
<feature type="transmembrane region" description="Helical" evidence="6">
    <location>
        <begin position="256"/>
        <end position="278"/>
    </location>
</feature>
<feature type="transmembrane region" description="Helical" evidence="6">
    <location>
        <begin position="221"/>
        <end position="244"/>
    </location>
</feature>
<comment type="subcellular location">
    <subcellularLocation>
        <location evidence="1">Endomembrane system</location>
        <topology evidence="1">Multi-pass membrane protein</topology>
    </subcellularLocation>
</comment>
<dbReference type="Proteomes" id="UP001596523">
    <property type="component" value="Unassembled WGS sequence"/>
</dbReference>
<feature type="domain" description="HTTM-like" evidence="7">
    <location>
        <begin position="42"/>
        <end position="383"/>
    </location>
</feature>